<comment type="caution">
    <text evidence="1">The sequence shown here is derived from an EMBL/GenBank/DDBJ whole genome shotgun (WGS) entry which is preliminary data.</text>
</comment>
<evidence type="ECO:0000313" key="2">
    <source>
        <dbReference type="Proteomes" id="UP001162992"/>
    </source>
</evidence>
<keyword evidence="2" id="KW-1185">Reference proteome</keyword>
<accession>A0ACC2BJ56</accession>
<organism evidence="1 2">
    <name type="scientific">Diphasiastrum complanatum</name>
    <name type="common">Issler's clubmoss</name>
    <name type="synonym">Lycopodium complanatum</name>
    <dbReference type="NCBI Taxonomy" id="34168"/>
    <lineage>
        <taxon>Eukaryota</taxon>
        <taxon>Viridiplantae</taxon>
        <taxon>Streptophyta</taxon>
        <taxon>Embryophyta</taxon>
        <taxon>Tracheophyta</taxon>
        <taxon>Lycopodiopsida</taxon>
        <taxon>Lycopodiales</taxon>
        <taxon>Lycopodiaceae</taxon>
        <taxon>Lycopodioideae</taxon>
        <taxon>Diphasiastrum</taxon>
    </lineage>
</organism>
<name>A0ACC2BJ56_DIPCM</name>
<gene>
    <name evidence="1" type="ORF">O6H91_15G067100</name>
</gene>
<reference evidence="2" key="1">
    <citation type="journal article" date="2024" name="Proc. Natl. Acad. Sci. U.S.A.">
        <title>Extraordinary preservation of gene collinearity over three hundred million years revealed in homosporous lycophytes.</title>
        <authorList>
            <person name="Li C."/>
            <person name="Wickell D."/>
            <person name="Kuo L.Y."/>
            <person name="Chen X."/>
            <person name="Nie B."/>
            <person name="Liao X."/>
            <person name="Peng D."/>
            <person name="Ji J."/>
            <person name="Jenkins J."/>
            <person name="Williams M."/>
            <person name="Shu S."/>
            <person name="Plott C."/>
            <person name="Barry K."/>
            <person name="Rajasekar S."/>
            <person name="Grimwood J."/>
            <person name="Han X."/>
            <person name="Sun S."/>
            <person name="Hou Z."/>
            <person name="He W."/>
            <person name="Dai G."/>
            <person name="Sun C."/>
            <person name="Schmutz J."/>
            <person name="Leebens-Mack J.H."/>
            <person name="Li F.W."/>
            <person name="Wang L."/>
        </authorList>
    </citation>
    <scope>NUCLEOTIDE SEQUENCE [LARGE SCALE GENOMIC DNA]</scope>
    <source>
        <strain evidence="2">cv. PW_Plant_1</strain>
    </source>
</reference>
<sequence>MPGPQTFPKSSKPLLSNFPKPAMKPMVSRKDDFSAFERDRSWHYQAAKICPRKLRVICTDPDATESSSDEDLSPHVGRFTRATRTRHMLSKSTDSEDEIVHFPLRAHLKKRCLSVFDNQSIFVEKPFAKKSQKRLMKKQKKASKLIASKLSFSSVTADLLSETCESSKRRKYKGVRQRPWGKWAAEIRDPKRGVRVWLGTYDTAEQAAAAYDAAASKLRGCEAPPNFPGQQTSLGKDEAPILDSSSKDAVHEDQSELPPVVSVDTEPLHTNTDFSRCRLNTFLPSTPEVSLSSADFGTVDYPKTPSSASLPIPISAATTSKSIGSKVPLVSEVCSSIDPLISQGRAADISEGQPFISECASSDRDPDCLLFQDCVRESAQISSLDTSNLFADLEIFMPTDWRLPFELSEVDTGVVDETHIYDDSEFFKILGSSAFDKNHGGMANMEFMKPCRSPFEVDSADLLTDYDNNLSWLELSDNPDPLFIPSIIPV</sequence>
<dbReference type="Proteomes" id="UP001162992">
    <property type="component" value="Chromosome 15"/>
</dbReference>
<dbReference type="EMBL" id="CM055106">
    <property type="protein sequence ID" value="KAJ7529814.1"/>
    <property type="molecule type" value="Genomic_DNA"/>
</dbReference>
<proteinExistence type="predicted"/>
<protein>
    <submittedName>
        <fullName evidence="1">Uncharacterized protein</fullName>
    </submittedName>
</protein>
<evidence type="ECO:0000313" key="1">
    <source>
        <dbReference type="EMBL" id="KAJ7529814.1"/>
    </source>
</evidence>